<evidence type="ECO:0000313" key="14">
    <source>
        <dbReference type="Proteomes" id="UP000501316"/>
    </source>
</evidence>
<dbReference type="GO" id="GO:0003924">
    <property type="term" value="F:GTPase activity"/>
    <property type="evidence" value="ECO:0007669"/>
    <property type="project" value="UniProtKB-UniRule"/>
</dbReference>
<dbReference type="CDD" id="cd18539">
    <property type="entry name" value="SRP_G"/>
    <property type="match status" value="1"/>
</dbReference>
<evidence type="ECO:0000256" key="4">
    <source>
        <dbReference type="ARBA" id="ARBA00022884"/>
    </source>
</evidence>
<sequence length="451" mass="49694">MAFESLSDKLSAAFKRLKSKGKLTEDDVKAAMREVRLALLEADVNYKVAKEFTKKVSERAIGSEVMESLTPGQMVVKIVDEELTNLMGGGEARLNIPSSGPCVMLLCGLQGAGKTTHAAKLGRLLKKKGHRPLLVACDVYRPAAIKQLQIVGQQAGVPVFEEGQGDPIRISKDAVRRAKDYGNDFVLIDTAGRLQIDDKLMDELKNIKEAVHPNEILLVVDSMTGQEAVNVAKSFDEKLDITGVILTKLDGDTRGGAALSVKAVTGKPIKFAGVGEKLDDIEVFHPDRMASRILGMGDVLTLIEDAQTKLDEKQAEKAAKRMLQNKLDFNDLLAQFDQIKKMGPIRGVLEKIGMDTRKLSDSQLDDRIVDREKAIILSMTPQEREKPSLINPSHKRRIAAGSGTRVEDVNKLLRSMEQMQKLMKRVKGKKGRRRFMPPMNMPGMPGGMPFN</sequence>
<dbReference type="InterPro" id="IPR036891">
    <property type="entry name" value="Signal_recog_part_SRP54_M_sf"/>
</dbReference>
<keyword evidence="2 9" id="KW-0547">Nucleotide-binding</keyword>
<feature type="domain" description="SRP54-type proteins GTP-binding" evidence="11">
    <location>
        <begin position="268"/>
        <end position="281"/>
    </location>
</feature>
<dbReference type="Gene3D" id="3.40.50.300">
    <property type="entry name" value="P-loop containing nucleotide triphosphate hydrolases"/>
    <property type="match status" value="1"/>
</dbReference>
<dbReference type="PANTHER" id="PTHR11564:SF5">
    <property type="entry name" value="SIGNAL RECOGNITION PARTICLE SUBUNIT SRP54"/>
    <property type="match status" value="1"/>
</dbReference>
<dbReference type="Pfam" id="PF02881">
    <property type="entry name" value="SRP54_N"/>
    <property type="match status" value="1"/>
</dbReference>
<dbReference type="InterPro" id="IPR027417">
    <property type="entry name" value="P-loop_NTPase"/>
</dbReference>
<evidence type="ECO:0000256" key="2">
    <source>
        <dbReference type="ARBA" id="ARBA00022741"/>
    </source>
</evidence>
<dbReference type="Proteomes" id="UP000509623">
    <property type="component" value="Chromosome"/>
</dbReference>
<dbReference type="InterPro" id="IPR022941">
    <property type="entry name" value="SRP54"/>
</dbReference>
<keyword evidence="9" id="KW-0963">Cytoplasm</keyword>
<evidence type="ECO:0000256" key="8">
    <source>
        <dbReference type="ARBA" id="ARBA00048027"/>
    </source>
</evidence>
<dbReference type="RefSeq" id="WP_086036456.1">
    <property type="nucleotide sequence ID" value="NZ_CP046051.1"/>
</dbReference>
<evidence type="ECO:0000256" key="1">
    <source>
        <dbReference type="ARBA" id="ARBA00005450"/>
    </source>
</evidence>
<keyword evidence="15" id="KW-1185">Reference proteome</keyword>
<comment type="subcellular location">
    <subcellularLocation>
        <location evidence="9">Cytoplasm</location>
    </subcellularLocation>
    <text evidence="9">The SRP-RNC complex is targeted to the cytoplasmic membrane.</text>
</comment>
<dbReference type="HAMAP" id="MF_00306">
    <property type="entry name" value="SRP54"/>
    <property type="match status" value="1"/>
</dbReference>
<dbReference type="GO" id="GO:0005525">
    <property type="term" value="F:GTP binding"/>
    <property type="evidence" value="ECO:0007669"/>
    <property type="project" value="UniProtKB-UniRule"/>
</dbReference>
<evidence type="ECO:0000256" key="6">
    <source>
        <dbReference type="ARBA" id="ARBA00023135"/>
    </source>
</evidence>
<evidence type="ECO:0000256" key="9">
    <source>
        <dbReference type="HAMAP-Rule" id="MF_00306"/>
    </source>
</evidence>
<reference evidence="13" key="3">
    <citation type="journal article" date="2022" name="Int. J. Syst. Evol. Microbiol.">
        <title>Caproicibacterium lactatifermentans sp. nov., isolated from pit clay used for the production of Chinese strong aroma-type liquor.</title>
        <authorList>
            <person name="Wang H."/>
            <person name="Gu Y."/>
            <person name="Zhao D."/>
            <person name="Qiao Z."/>
            <person name="Zheng J."/>
            <person name="Gao J."/>
            <person name="Ren C."/>
            <person name="Xu Y."/>
        </authorList>
    </citation>
    <scope>NUCLEOTIDE SEQUENCE</scope>
    <source>
        <strain evidence="13">JNU-WLY1368</strain>
    </source>
</reference>
<keyword evidence="6 9" id="KW-0733">Signal recognition particle</keyword>
<feature type="binding site" evidence="9">
    <location>
        <begin position="247"/>
        <end position="250"/>
    </location>
    <ligand>
        <name>GTP</name>
        <dbReference type="ChEBI" id="CHEBI:37565"/>
    </ligand>
</feature>
<dbReference type="Proteomes" id="UP000501316">
    <property type="component" value="Chromosome"/>
</dbReference>
<dbReference type="GO" id="GO:0006614">
    <property type="term" value="P:SRP-dependent cotranslational protein targeting to membrane"/>
    <property type="evidence" value="ECO:0007669"/>
    <property type="project" value="InterPro"/>
</dbReference>
<protein>
    <recommendedName>
        <fullName evidence="9">Signal recognition particle protein</fullName>
        <ecNumber evidence="9">3.6.5.4</ecNumber>
    </recommendedName>
    <alternativeName>
        <fullName evidence="9">Fifty-four homolog</fullName>
    </alternativeName>
</protein>
<comment type="catalytic activity">
    <reaction evidence="8 9">
        <text>GTP + H2O = GDP + phosphate + H(+)</text>
        <dbReference type="Rhea" id="RHEA:19669"/>
        <dbReference type="ChEBI" id="CHEBI:15377"/>
        <dbReference type="ChEBI" id="CHEBI:15378"/>
        <dbReference type="ChEBI" id="CHEBI:37565"/>
        <dbReference type="ChEBI" id="CHEBI:43474"/>
        <dbReference type="ChEBI" id="CHEBI:58189"/>
        <dbReference type="EC" id="3.6.5.4"/>
    </reaction>
</comment>
<dbReference type="KEGG" id="clf:GJQ69_02095"/>
<feature type="region of interest" description="Disordered" evidence="10">
    <location>
        <begin position="426"/>
        <end position="451"/>
    </location>
</feature>
<dbReference type="EMBL" id="CP046051">
    <property type="protein sequence ID" value="QKN23389.1"/>
    <property type="molecule type" value="Genomic_DNA"/>
</dbReference>
<dbReference type="Gene3D" id="1.10.260.30">
    <property type="entry name" value="Signal recognition particle, SRP54 subunit, M-domain"/>
    <property type="match status" value="1"/>
</dbReference>
<dbReference type="SUPFAM" id="SSF52540">
    <property type="entry name" value="P-loop containing nucleoside triphosphate hydrolases"/>
    <property type="match status" value="1"/>
</dbReference>
<keyword evidence="5 9" id="KW-0342">GTP-binding</keyword>
<organism evidence="12 14">
    <name type="scientific">Caproicibacterium lactatifermentans</name>
    <dbReference type="NCBI Taxonomy" id="2666138"/>
    <lineage>
        <taxon>Bacteria</taxon>
        <taxon>Bacillati</taxon>
        <taxon>Bacillota</taxon>
        <taxon>Clostridia</taxon>
        <taxon>Eubacteriales</taxon>
        <taxon>Oscillospiraceae</taxon>
        <taxon>Caproicibacterium</taxon>
    </lineage>
</organism>
<dbReference type="SMART" id="SM00962">
    <property type="entry name" value="SRP54"/>
    <property type="match status" value="1"/>
</dbReference>
<dbReference type="AlphaFoldDB" id="A0A859DPC1"/>
<dbReference type="SUPFAM" id="SSF47446">
    <property type="entry name" value="Signal peptide-binding domain"/>
    <property type="match status" value="1"/>
</dbReference>
<evidence type="ECO:0000259" key="11">
    <source>
        <dbReference type="PROSITE" id="PS00300"/>
    </source>
</evidence>
<dbReference type="Pfam" id="PF02978">
    <property type="entry name" value="SRP_SPB"/>
    <property type="match status" value="1"/>
</dbReference>
<evidence type="ECO:0000256" key="10">
    <source>
        <dbReference type="SAM" id="MobiDB-lite"/>
    </source>
</evidence>
<dbReference type="InterPro" id="IPR003593">
    <property type="entry name" value="AAA+_ATPase"/>
</dbReference>
<dbReference type="EMBL" id="CP046161">
    <property type="protein sequence ID" value="QKO29933.1"/>
    <property type="molecule type" value="Genomic_DNA"/>
</dbReference>
<dbReference type="GO" id="GO:0008312">
    <property type="term" value="F:7S RNA binding"/>
    <property type="evidence" value="ECO:0007669"/>
    <property type="project" value="InterPro"/>
</dbReference>
<feature type="compositionally biased region" description="Basic residues" evidence="10">
    <location>
        <begin position="426"/>
        <end position="435"/>
    </location>
</feature>
<dbReference type="SMART" id="SM00963">
    <property type="entry name" value="SRP54_N"/>
    <property type="match status" value="1"/>
</dbReference>
<dbReference type="Gene3D" id="1.20.120.140">
    <property type="entry name" value="Signal recognition particle SRP54, nucleotide-binding domain"/>
    <property type="match status" value="1"/>
</dbReference>
<dbReference type="PANTHER" id="PTHR11564">
    <property type="entry name" value="SIGNAL RECOGNITION PARTICLE 54K PROTEIN SRP54"/>
    <property type="match status" value="1"/>
</dbReference>
<dbReference type="GO" id="GO:0048500">
    <property type="term" value="C:signal recognition particle"/>
    <property type="evidence" value="ECO:0007669"/>
    <property type="project" value="UniProtKB-UniRule"/>
</dbReference>
<comment type="function">
    <text evidence="9">Involved in targeting and insertion of nascent membrane proteins into the cytoplasmic membrane. Binds to the hydrophobic signal sequence of the ribosome-nascent chain (RNC) as it emerges from the ribosomes. The SRP-RNC complex is then targeted to the cytoplasmic membrane where it interacts with the SRP receptor FtsY.</text>
</comment>
<dbReference type="InterPro" id="IPR004125">
    <property type="entry name" value="Signal_recog_particle_SRP54_M"/>
</dbReference>
<gene>
    <name evidence="9" type="primary">ffh</name>
    <name evidence="12" type="ORF">GJQ69_02095</name>
    <name evidence="13" type="ORF">GKP14_02265</name>
</gene>
<comment type="domain">
    <text evidence="9">Composed of three domains: the N-terminal N domain, which is responsible for interactions with the ribosome, the central G domain, which binds GTP, and the C-terminal M domain, which binds the RNA and the signal sequence of the RNC.</text>
</comment>
<keyword evidence="3 9" id="KW-0378">Hydrolase</keyword>
<keyword evidence="7 9" id="KW-0687">Ribonucleoprotein</keyword>
<evidence type="ECO:0000313" key="12">
    <source>
        <dbReference type="EMBL" id="QKN23389.1"/>
    </source>
</evidence>
<dbReference type="InterPro" id="IPR000897">
    <property type="entry name" value="SRP54_GTPase_dom"/>
</dbReference>
<dbReference type="InterPro" id="IPR004780">
    <property type="entry name" value="SRP"/>
</dbReference>
<proteinExistence type="inferred from homology"/>
<dbReference type="InterPro" id="IPR042101">
    <property type="entry name" value="SRP54_N_sf"/>
</dbReference>
<dbReference type="PROSITE" id="PS00300">
    <property type="entry name" value="SRP54"/>
    <property type="match status" value="1"/>
</dbReference>
<dbReference type="FunFam" id="3.40.50.300:FF:000022">
    <property type="entry name" value="Signal recognition particle 54 kDa subunit"/>
    <property type="match status" value="1"/>
</dbReference>
<keyword evidence="4 9" id="KW-0694">RNA-binding</keyword>
<evidence type="ECO:0000313" key="15">
    <source>
        <dbReference type="Proteomes" id="UP000509623"/>
    </source>
</evidence>
<evidence type="ECO:0000256" key="5">
    <source>
        <dbReference type="ARBA" id="ARBA00023134"/>
    </source>
</evidence>
<dbReference type="NCBIfam" id="TIGR00959">
    <property type="entry name" value="ffh"/>
    <property type="match status" value="1"/>
</dbReference>
<accession>A0A859DPC1</accession>
<dbReference type="InterPro" id="IPR013822">
    <property type="entry name" value="Signal_recog_particl_SRP54_hlx"/>
</dbReference>
<feature type="binding site" evidence="9">
    <location>
        <begin position="189"/>
        <end position="193"/>
    </location>
    <ligand>
        <name>GTP</name>
        <dbReference type="ChEBI" id="CHEBI:37565"/>
    </ligand>
</feature>
<evidence type="ECO:0000256" key="7">
    <source>
        <dbReference type="ARBA" id="ARBA00023274"/>
    </source>
</evidence>
<reference evidence="13" key="2">
    <citation type="journal article" date="2021" name="Appl. Environ. Microbiol.">
        <title>Adaptability of a Caproate-Producing Bacterium Contributes to Its Dominance in an Anaerobic Fermentation System.</title>
        <authorList>
            <person name="Wang H."/>
            <person name="Gu Y."/>
            <person name="Zhou W."/>
            <person name="Zhao D."/>
            <person name="Qiao Z."/>
            <person name="Zheng J."/>
            <person name="Gao J."/>
            <person name="Chen X."/>
            <person name="Ren C."/>
            <person name="Xu Y."/>
        </authorList>
    </citation>
    <scope>NUCLEOTIDE SEQUENCE</scope>
    <source>
        <strain evidence="13">JNU-WLY1368</strain>
    </source>
</reference>
<evidence type="ECO:0000313" key="13">
    <source>
        <dbReference type="EMBL" id="QKO29933.1"/>
    </source>
</evidence>
<feature type="binding site" evidence="9">
    <location>
        <begin position="108"/>
        <end position="115"/>
    </location>
    <ligand>
        <name>GTP</name>
        <dbReference type="ChEBI" id="CHEBI:37565"/>
    </ligand>
</feature>
<comment type="similarity">
    <text evidence="1 9">Belongs to the GTP-binding SRP family. SRP54 subfamily.</text>
</comment>
<dbReference type="Pfam" id="PF00448">
    <property type="entry name" value="SRP54"/>
    <property type="match status" value="1"/>
</dbReference>
<dbReference type="SMART" id="SM00382">
    <property type="entry name" value="AAA"/>
    <property type="match status" value="1"/>
</dbReference>
<comment type="subunit">
    <text evidence="9">Part of the signal recognition particle protein translocation system, which is composed of SRP and FtsY.</text>
</comment>
<reference evidence="14 15" key="1">
    <citation type="submission" date="2019-11" db="EMBL/GenBank/DDBJ databases">
        <authorList>
            <person name="Ren C."/>
            <person name="Wang H."/>
            <person name="Xu Y."/>
        </authorList>
    </citation>
    <scope>NUCLEOTIDE SEQUENCE [LARGE SCALE GENOMIC DNA]</scope>
    <source>
        <strain evidence="15">JNU-WLY1368</strain>
        <strain evidence="12 14">LBM 19010</strain>
    </source>
</reference>
<dbReference type="EC" id="3.6.5.4" evidence="9"/>
<feature type="compositionally biased region" description="Low complexity" evidence="10">
    <location>
        <begin position="436"/>
        <end position="451"/>
    </location>
</feature>
<evidence type="ECO:0000256" key="3">
    <source>
        <dbReference type="ARBA" id="ARBA00022801"/>
    </source>
</evidence>
<name>A0A859DPC1_9FIRM</name>